<dbReference type="EMBL" id="GECU01030315">
    <property type="protein sequence ID" value="JAS77391.1"/>
    <property type="molecule type" value="Transcribed_RNA"/>
</dbReference>
<feature type="compositionally biased region" description="Acidic residues" evidence="1">
    <location>
        <begin position="50"/>
        <end position="61"/>
    </location>
</feature>
<reference evidence="2" key="1">
    <citation type="submission" date="2015-11" db="EMBL/GenBank/DDBJ databases">
        <title>De novo transcriptome assembly of four potential Pierce s Disease insect vectors from Arizona vineyards.</title>
        <authorList>
            <person name="Tassone E.E."/>
        </authorList>
    </citation>
    <scope>NUCLEOTIDE SEQUENCE</scope>
</reference>
<feature type="compositionally biased region" description="Polar residues" evidence="1">
    <location>
        <begin position="559"/>
        <end position="577"/>
    </location>
</feature>
<sequence length="981" mass="110881">MTDRRCLIASDEEDEDGNLTENLTVKSEIEFVPQGEVIYLPENTSHFQPEDESVTDQYEAESVDRESGSSLRKRDHSEDGRISNKRVCATNSNQVNKVLILPIPMENQTEVVLGLADTPIVLSDEQDVVFNKNSLNKQGQNNQKHSVAINKEINTGKTESRKNFNNLKASSLMPIAQKANSSPFYGNKTAKYARQATPICDAIMKEYSRRQKQMKNQGQTAPDLSDLPIKELILKASGKSTAKPEEIKKLAEQFTKIVEEKNKTGQSSKQVGKVIEEPNRDKTDVYPLLNDKELIVECVDPLLPDTKQDDDIKPVFVSTISISDDIKPDITEQSFDLKPCVGETQPKADVKPIIVSKNSAIKEVTAQNPVQLLNQPRRRGRPPKVYPLASVNVAQPEICVKPVIVNSFSISEEQIPSTQTERIEVKNEPCEEKSSQLRAYTDKKVTEQNKYNIIDISQGNDSSQESNSCTPIMTQTSDDEKLKRDHPLSNNKSMYVHILRISEDFIRNMTRPANVNSLSQTQSKGNVKIILNTGDSGPPVTEEVTVRRKRGRPRKTTSTEHSQITRRSNKTVPLTSSELESTTEFKIETAISHKSIDSVNNDALNVAERLKVIANNIADNIVCNNEPGSDLDGETEKLLQTTQELLKLRKSRENVNKPLLFSKYQSELISKIFPGVPEYPHNTDGEISTADENLSRNLAVQKKCSFIIDYFTSYQEVFDEKMFKDVMPLLSELLELCLKDLNEGILKIKFAEKIKSPRAKQKEINLTKQWYSSVILDHGKKFYSWFNTIVYKIAKTKTSKALLVTFIFFLSGSLPTQEPNCKEQIHRIRRMIMLISQVLKDQNPLILEVLNTSNDKYEDEMRLIIQILKYFDRRKFVLVPENLLSHYTEEKFIVENCCSNELTLTSDIISESLNSSPVKTNNSPVTFCESLSSDRVDNDKTSSVNAPTSSKSVNQSRNLAEIAAQFIEALHSESQYHSKRI</sequence>
<feature type="region of interest" description="Disordered" evidence="1">
    <location>
        <begin position="549"/>
        <end position="577"/>
    </location>
</feature>
<evidence type="ECO:0000256" key="1">
    <source>
        <dbReference type="SAM" id="MobiDB-lite"/>
    </source>
</evidence>
<feature type="compositionally biased region" description="Polar residues" evidence="1">
    <location>
        <begin position="941"/>
        <end position="952"/>
    </location>
</feature>
<proteinExistence type="predicted"/>
<organism evidence="2">
    <name type="scientific">Homalodisca liturata</name>
    <dbReference type="NCBI Taxonomy" id="320908"/>
    <lineage>
        <taxon>Eukaryota</taxon>
        <taxon>Metazoa</taxon>
        <taxon>Ecdysozoa</taxon>
        <taxon>Arthropoda</taxon>
        <taxon>Hexapoda</taxon>
        <taxon>Insecta</taxon>
        <taxon>Pterygota</taxon>
        <taxon>Neoptera</taxon>
        <taxon>Paraneoptera</taxon>
        <taxon>Hemiptera</taxon>
        <taxon>Auchenorrhyncha</taxon>
        <taxon>Membracoidea</taxon>
        <taxon>Cicadellidae</taxon>
        <taxon>Cicadellinae</taxon>
        <taxon>Proconiini</taxon>
        <taxon>Homalodisca</taxon>
    </lineage>
</organism>
<feature type="region of interest" description="Disordered" evidence="1">
    <location>
        <begin position="40"/>
        <end position="88"/>
    </location>
</feature>
<gene>
    <name evidence="2" type="ORF">g.21718</name>
</gene>
<protein>
    <submittedName>
        <fullName evidence="2">Uncharacterized protein</fullName>
    </submittedName>
</protein>
<evidence type="ECO:0000313" key="2">
    <source>
        <dbReference type="EMBL" id="JAS77391.1"/>
    </source>
</evidence>
<feature type="non-terminal residue" evidence="2">
    <location>
        <position position="981"/>
    </location>
</feature>
<feature type="region of interest" description="Disordered" evidence="1">
    <location>
        <begin position="457"/>
        <end position="488"/>
    </location>
</feature>
<accession>A0A1B6HRX4</accession>
<name>A0A1B6HRX4_9HEMI</name>
<feature type="compositionally biased region" description="Basic and acidic residues" evidence="1">
    <location>
        <begin position="478"/>
        <end position="487"/>
    </location>
</feature>
<dbReference type="GO" id="GO:0003677">
    <property type="term" value="F:DNA binding"/>
    <property type="evidence" value="ECO:0007669"/>
    <property type="project" value="InterPro"/>
</dbReference>
<dbReference type="AlphaFoldDB" id="A0A1B6HRX4"/>
<feature type="region of interest" description="Disordered" evidence="1">
    <location>
        <begin position="1"/>
        <end position="20"/>
    </location>
</feature>
<dbReference type="InterPro" id="IPR017956">
    <property type="entry name" value="AT_hook_DNA-bd_motif"/>
</dbReference>
<dbReference type="SMART" id="SM00384">
    <property type="entry name" value="AT_hook"/>
    <property type="match status" value="2"/>
</dbReference>
<feature type="compositionally biased region" description="Polar residues" evidence="1">
    <location>
        <begin position="457"/>
        <end position="476"/>
    </location>
</feature>
<feature type="region of interest" description="Disordered" evidence="1">
    <location>
        <begin position="933"/>
        <end position="952"/>
    </location>
</feature>